<evidence type="ECO:0000313" key="6">
    <source>
        <dbReference type="Proteomes" id="UP001304243"/>
    </source>
</evidence>
<feature type="compositionally biased region" description="Basic residues" evidence="3">
    <location>
        <begin position="190"/>
        <end position="205"/>
    </location>
</feature>
<feature type="region of interest" description="Disordered" evidence="3">
    <location>
        <begin position="329"/>
        <end position="382"/>
    </location>
</feature>
<gene>
    <name evidence="5" type="ORF">ATC70_012525</name>
</gene>
<dbReference type="GO" id="GO:0005634">
    <property type="term" value="C:nucleus"/>
    <property type="evidence" value="ECO:0007669"/>
    <property type="project" value="TreeGrafter"/>
</dbReference>
<feature type="compositionally biased region" description="Polar residues" evidence="3">
    <location>
        <begin position="42"/>
        <end position="76"/>
    </location>
</feature>
<dbReference type="SUPFAM" id="SSF54928">
    <property type="entry name" value="RNA-binding domain, RBD"/>
    <property type="match status" value="1"/>
</dbReference>
<protein>
    <recommendedName>
        <fullName evidence="4">RRM domain-containing protein</fullName>
    </recommendedName>
</protein>
<evidence type="ECO:0000313" key="5">
    <source>
        <dbReference type="EMBL" id="KAK4511310.1"/>
    </source>
</evidence>
<dbReference type="EMBL" id="JASEJX010000030">
    <property type="protein sequence ID" value="KAK4511310.1"/>
    <property type="molecule type" value="Genomic_DNA"/>
</dbReference>
<proteinExistence type="predicted"/>
<dbReference type="Proteomes" id="UP001304243">
    <property type="component" value="Unassembled WGS sequence"/>
</dbReference>
<evidence type="ECO:0000256" key="1">
    <source>
        <dbReference type="ARBA" id="ARBA00022884"/>
    </source>
</evidence>
<sequence>MAKGNMDLDRALDETIKLNSSKGRGGKKMPTSASSKRVVDKASSSGRGRQQTHSSGSNHPRSQHNTVHNRASTRGHVNQRIGSKPVHQRVGSGSDTLINSRLGRGINKPHRGPGVVSSRAVSAGVRNGSLIINRSNKSPSEKLDPSKIIITKPVMNRTASVKKTDKGSESLVIQSKITKPLVSAPDTKSKSKQHNTHPSKNHRTRSSPAPSQPQQRATATPIPEPEKKIVLVCNLDPRATAEDVGEACSVFGPILSCDMLLDPMGRPLNEAEIEFMFADSAKECVTKLDNTLADGRLLRAKLQDAPTQSVKPRYSSRSVVASARLQPGAFDNQSPMLQQQQPIQHHPYQQQNYPPVYSSQPYYPQQPPPQPHYSQNQYYRRY</sequence>
<feature type="compositionally biased region" description="Low complexity" evidence="3">
    <location>
        <begin position="372"/>
        <end position="382"/>
    </location>
</feature>
<dbReference type="Pfam" id="PF00076">
    <property type="entry name" value="RRM_1"/>
    <property type="match status" value="1"/>
</dbReference>
<dbReference type="GO" id="GO:0003729">
    <property type="term" value="F:mRNA binding"/>
    <property type="evidence" value="ECO:0007669"/>
    <property type="project" value="TreeGrafter"/>
</dbReference>
<feature type="region of interest" description="Disordered" evidence="3">
    <location>
        <begin position="1"/>
        <end position="119"/>
    </location>
</feature>
<dbReference type="RefSeq" id="XP_064677976.1">
    <property type="nucleotide sequence ID" value="XM_064831696.1"/>
</dbReference>
<name>A0AAN7HR70_9FUNG</name>
<feature type="compositionally biased region" description="Low complexity" evidence="3">
    <location>
        <begin position="332"/>
        <end position="363"/>
    </location>
</feature>
<dbReference type="AlphaFoldDB" id="A0AAN7HR70"/>
<keyword evidence="6" id="KW-1185">Reference proteome</keyword>
<evidence type="ECO:0000256" key="3">
    <source>
        <dbReference type="SAM" id="MobiDB-lite"/>
    </source>
</evidence>
<dbReference type="InterPro" id="IPR000504">
    <property type="entry name" value="RRM_dom"/>
</dbReference>
<dbReference type="PANTHER" id="PTHR19965:SF35">
    <property type="entry name" value="RNA ANNEALING PROTEIN YRA1"/>
    <property type="match status" value="1"/>
</dbReference>
<dbReference type="PANTHER" id="PTHR19965">
    <property type="entry name" value="RNA AND EXPORT FACTOR BINDING PROTEIN"/>
    <property type="match status" value="1"/>
</dbReference>
<accession>A0AAN7HR70</accession>
<dbReference type="InterPro" id="IPR051229">
    <property type="entry name" value="ALYREF_mRNA_export"/>
</dbReference>
<dbReference type="GeneID" id="89956211"/>
<feature type="domain" description="RRM" evidence="4">
    <location>
        <begin position="228"/>
        <end position="305"/>
    </location>
</feature>
<dbReference type="InterPro" id="IPR035979">
    <property type="entry name" value="RBD_domain_sf"/>
</dbReference>
<dbReference type="CDD" id="cd00590">
    <property type="entry name" value="RRM_SF"/>
    <property type="match status" value="1"/>
</dbReference>
<dbReference type="PROSITE" id="PS50102">
    <property type="entry name" value="RRM"/>
    <property type="match status" value="1"/>
</dbReference>
<feature type="compositionally biased region" description="Polar residues" evidence="3">
    <location>
        <begin position="206"/>
        <end position="218"/>
    </location>
</feature>
<reference evidence="5 6" key="1">
    <citation type="submission" date="2022-11" db="EMBL/GenBank/DDBJ databases">
        <title>Mucor velutinosus strain NIH1002 WGS.</title>
        <authorList>
            <person name="Subramanian P."/>
            <person name="Mullikin J.C."/>
            <person name="Segre J.A."/>
            <person name="Zelazny A.M."/>
        </authorList>
    </citation>
    <scope>NUCLEOTIDE SEQUENCE [LARGE SCALE GENOMIC DNA]</scope>
    <source>
        <strain evidence="5 6">NIH1002</strain>
    </source>
</reference>
<dbReference type="InterPro" id="IPR012677">
    <property type="entry name" value="Nucleotide-bd_a/b_plait_sf"/>
</dbReference>
<evidence type="ECO:0000259" key="4">
    <source>
        <dbReference type="PROSITE" id="PS50102"/>
    </source>
</evidence>
<feature type="compositionally biased region" description="Basic and acidic residues" evidence="3">
    <location>
        <begin position="1"/>
        <end position="16"/>
    </location>
</feature>
<feature type="region of interest" description="Disordered" evidence="3">
    <location>
        <begin position="158"/>
        <end position="223"/>
    </location>
</feature>
<evidence type="ECO:0000256" key="2">
    <source>
        <dbReference type="PROSITE-ProRule" id="PRU00176"/>
    </source>
</evidence>
<dbReference type="Gene3D" id="3.30.70.330">
    <property type="match status" value="1"/>
</dbReference>
<organism evidence="5 6">
    <name type="scientific">Mucor velutinosus</name>
    <dbReference type="NCBI Taxonomy" id="708070"/>
    <lineage>
        <taxon>Eukaryota</taxon>
        <taxon>Fungi</taxon>
        <taxon>Fungi incertae sedis</taxon>
        <taxon>Mucoromycota</taxon>
        <taxon>Mucoromycotina</taxon>
        <taxon>Mucoromycetes</taxon>
        <taxon>Mucorales</taxon>
        <taxon>Mucorineae</taxon>
        <taxon>Mucoraceae</taxon>
        <taxon>Mucor</taxon>
    </lineage>
</organism>
<comment type="caution">
    <text evidence="5">The sequence shown here is derived from an EMBL/GenBank/DDBJ whole genome shotgun (WGS) entry which is preliminary data.</text>
</comment>
<dbReference type="SMART" id="SM00360">
    <property type="entry name" value="RRM"/>
    <property type="match status" value="1"/>
</dbReference>
<keyword evidence="1 2" id="KW-0694">RNA-binding</keyword>